<sequence>MRYSRRSSGPYLLLILPDRSRSLIPAEWTDWGAPTRLPSRHPTVTELAWLPYQTCSEPALWLTLFSAVHRLLRRIIMQLSLPFLENPPRDPKVWEDLDEGHRAAIVDKLAQLIAKTETGKEEPSHE</sequence>
<protein>
    <submittedName>
        <fullName evidence="1">Uncharacterized protein</fullName>
    </submittedName>
</protein>
<reference evidence="1 2" key="1">
    <citation type="submission" date="2020-10" db="EMBL/GenBank/DDBJ databases">
        <title>Connecting structure to function with the recovery of over 1000 high-quality activated sludge metagenome-assembled genomes encoding full-length rRNA genes using long-read sequencing.</title>
        <authorList>
            <person name="Singleton C.M."/>
            <person name="Petriglieri F."/>
            <person name="Kristensen J.M."/>
            <person name="Kirkegaard R.H."/>
            <person name="Michaelsen T.Y."/>
            <person name="Andersen M.H."/>
            <person name="Karst S.M."/>
            <person name="Dueholm M.S."/>
            <person name="Nielsen P.H."/>
            <person name="Albertsen M."/>
        </authorList>
    </citation>
    <scope>NUCLEOTIDE SEQUENCE [LARGE SCALE GENOMIC DNA]</scope>
    <source>
        <strain evidence="1">Fred_18-Q3-R57-64_BAT3C.720</strain>
    </source>
</reference>
<proteinExistence type="predicted"/>
<dbReference type="AlphaFoldDB" id="A0A935TA01"/>
<name>A0A935TA01_9PROT</name>
<accession>A0A935TA01</accession>
<evidence type="ECO:0000313" key="2">
    <source>
        <dbReference type="Proteomes" id="UP000706151"/>
    </source>
</evidence>
<organism evidence="1 2">
    <name type="scientific">Candidatus Accumulibacter affinis</name>
    <dbReference type="NCBI Taxonomy" id="2954384"/>
    <lineage>
        <taxon>Bacteria</taxon>
        <taxon>Pseudomonadati</taxon>
        <taxon>Pseudomonadota</taxon>
        <taxon>Betaproteobacteria</taxon>
        <taxon>Candidatus Accumulibacter</taxon>
    </lineage>
</organism>
<dbReference type="EMBL" id="JADJOT010000011">
    <property type="protein sequence ID" value="MBK7955770.1"/>
    <property type="molecule type" value="Genomic_DNA"/>
</dbReference>
<comment type="caution">
    <text evidence="1">The sequence shown here is derived from an EMBL/GenBank/DDBJ whole genome shotgun (WGS) entry which is preliminary data.</text>
</comment>
<dbReference type="Proteomes" id="UP000706151">
    <property type="component" value="Unassembled WGS sequence"/>
</dbReference>
<gene>
    <name evidence="1" type="ORF">IPK02_18525</name>
</gene>
<evidence type="ECO:0000313" key="1">
    <source>
        <dbReference type="EMBL" id="MBK7955770.1"/>
    </source>
</evidence>